<organism evidence="1 2">
    <name type="scientific">Nitzschia inconspicua</name>
    <dbReference type="NCBI Taxonomy" id="303405"/>
    <lineage>
        <taxon>Eukaryota</taxon>
        <taxon>Sar</taxon>
        <taxon>Stramenopiles</taxon>
        <taxon>Ochrophyta</taxon>
        <taxon>Bacillariophyta</taxon>
        <taxon>Bacillariophyceae</taxon>
        <taxon>Bacillariophycidae</taxon>
        <taxon>Bacillariales</taxon>
        <taxon>Bacillariaceae</taxon>
        <taxon>Nitzschia</taxon>
    </lineage>
</organism>
<sequence length="461" mass="51415">MRDVFDPSYDVGPLILSKNKAELANNQRLNQEEHPAFSAMAMAATAMTSIQTTPTPMPMSVRRVTGIAAMSAIQEIAGVKRHTSQLYEEDVHAERGGNTILDCESLQSSLKRVKLSCSPGELRLQRDLKLLSPQEWQAEEKQHRPKNCNDPPTSWVHLRSRARLKLVDSLRLYLFLPAADNKMVGDTQSSGQPSSAHHPHHYCWRMMIQIPRMFPHRPPVVSRLEGKLWVNQIVINEAPPAQSKLSESLSQPWLTQEPQQLQDCNSFGHNDVSSSSVTLPEVETHNLCVGGKTAVWNKWSPISNLGELLDFLLTIAFAEQPFGDVLVSDTSRPVSFQSSSRVVSDEGCWTWASTSSSSSSFSTFSGALQDRSTAQIHNDCSLRCMKDPYCEEEHKFEDASMTSTGTGRSPLASRFLTPNRFDVGYGKYNNEDKMLVFPSAEPQLRLDAGSDDNNISMMETN</sequence>
<evidence type="ECO:0000313" key="2">
    <source>
        <dbReference type="Proteomes" id="UP000693970"/>
    </source>
</evidence>
<keyword evidence="2" id="KW-1185">Reference proteome</keyword>
<dbReference type="OrthoDB" id="49591at2759"/>
<proteinExistence type="predicted"/>
<reference evidence="1" key="2">
    <citation type="submission" date="2021-04" db="EMBL/GenBank/DDBJ databases">
        <authorList>
            <person name="Podell S."/>
        </authorList>
    </citation>
    <scope>NUCLEOTIDE SEQUENCE</scope>
    <source>
        <strain evidence="1">Hildebrandi</strain>
    </source>
</reference>
<gene>
    <name evidence="1" type="ORF">IV203_016383</name>
</gene>
<dbReference type="AlphaFoldDB" id="A0A9K3KPN0"/>
<dbReference type="EMBL" id="JAGRRH010000020">
    <property type="protein sequence ID" value="KAG7347678.1"/>
    <property type="molecule type" value="Genomic_DNA"/>
</dbReference>
<name>A0A9K3KPN0_9STRA</name>
<dbReference type="Proteomes" id="UP000693970">
    <property type="component" value="Unassembled WGS sequence"/>
</dbReference>
<protein>
    <submittedName>
        <fullName evidence="1">Uncharacterized protein</fullName>
    </submittedName>
</protein>
<evidence type="ECO:0000313" key="1">
    <source>
        <dbReference type="EMBL" id="KAG7347678.1"/>
    </source>
</evidence>
<accession>A0A9K3KPN0</accession>
<comment type="caution">
    <text evidence="1">The sequence shown here is derived from an EMBL/GenBank/DDBJ whole genome shotgun (WGS) entry which is preliminary data.</text>
</comment>
<reference evidence="1" key="1">
    <citation type="journal article" date="2021" name="Sci. Rep.">
        <title>Diploid genomic architecture of Nitzschia inconspicua, an elite biomass production diatom.</title>
        <authorList>
            <person name="Oliver A."/>
            <person name="Podell S."/>
            <person name="Pinowska A."/>
            <person name="Traller J.C."/>
            <person name="Smith S.R."/>
            <person name="McClure R."/>
            <person name="Beliaev A."/>
            <person name="Bohutskyi P."/>
            <person name="Hill E.A."/>
            <person name="Rabines A."/>
            <person name="Zheng H."/>
            <person name="Allen L.Z."/>
            <person name="Kuo A."/>
            <person name="Grigoriev I.V."/>
            <person name="Allen A.E."/>
            <person name="Hazlebeck D."/>
            <person name="Allen E.E."/>
        </authorList>
    </citation>
    <scope>NUCLEOTIDE SEQUENCE</scope>
    <source>
        <strain evidence="1">Hildebrandi</strain>
    </source>
</reference>